<keyword evidence="3" id="KW-1185">Reference proteome</keyword>
<dbReference type="WBParaSite" id="ASIM_0001629001-mRNA-1">
    <property type="protein sequence ID" value="ASIM_0001629001-mRNA-1"/>
    <property type="gene ID" value="ASIM_0001629001"/>
</dbReference>
<gene>
    <name evidence="2" type="ORF">ASIM_LOCUS15697</name>
</gene>
<feature type="compositionally biased region" description="Basic and acidic residues" evidence="1">
    <location>
        <begin position="13"/>
        <end position="26"/>
    </location>
</feature>
<evidence type="ECO:0000313" key="2">
    <source>
        <dbReference type="EMBL" id="VDK55825.1"/>
    </source>
</evidence>
<dbReference type="EMBL" id="UYRR01032496">
    <property type="protein sequence ID" value="VDK55825.1"/>
    <property type="molecule type" value="Genomic_DNA"/>
</dbReference>
<feature type="compositionally biased region" description="Basic and acidic residues" evidence="1">
    <location>
        <begin position="57"/>
        <end position="74"/>
    </location>
</feature>
<feature type="region of interest" description="Disordered" evidence="1">
    <location>
        <begin position="1"/>
        <end position="26"/>
    </location>
</feature>
<dbReference type="AlphaFoldDB" id="A0A0M3K5P9"/>
<feature type="region of interest" description="Disordered" evidence="1">
    <location>
        <begin position="57"/>
        <end position="85"/>
    </location>
</feature>
<protein>
    <submittedName>
        <fullName evidence="4">MELPH protein</fullName>
    </submittedName>
</protein>
<sequence length="116" mass="13669">MDLRFSIPKHSRKKEEATQDERTDKKDECISFDKVTKLGNLDDIREKRKAEIEREIESMQSEHEMATDQLEEHAQPSTKHKHVTITESKCKLYETNDEPTLDEEEEEQALLLLNNL</sequence>
<evidence type="ECO:0000256" key="1">
    <source>
        <dbReference type="SAM" id="MobiDB-lite"/>
    </source>
</evidence>
<accession>A0A0M3K5P9</accession>
<evidence type="ECO:0000313" key="4">
    <source>
        <dbReference type="WBParaSite" id="ASIM_0001629001-mRNA-1"/>
    </source>
</evidence>
<evidence type="ECO:0000313" key="3">
    <source>
        <dbReference type="Proteomes" id="UP000267096"/>
    </source>
</evidence>
<reference evidence="2 3" key="2">
    <citation type="submission" date="2018-11" db="EMBL/GenBank/DDBJ databases">
        <authorList>
            <consortium name="Pathogen Informatics"/>
        </authorList>
    </citation>
    <scope>NUCLEOTIDE SEQUENCE [LARGE SCALE GENOMIC DNA]</scope>
</reference>
<name>A0A0M3K5P9_ANISI</name>
<dbReference type="Proteomes" id="UP000267096">
    <property type="component" value="Unassembled WGS sequence"/>
</dbReference>
<proteinExistence type="predicted"/>
<organism evidence="4">
    <name type="scientific">Anisakis simplex</name>
    <name type="common">Herring worm</name>
    <dbReference type="NCBI Taxonomy" id="6269"/>
    <lineage>
        <taxon>Eukaryota</taxon>
        <taxon>Metazoa</taxon>
        <taxon>Ecdysozoa</taxon>
        <taxon>Nematoda</taxon>
        <taxon>Chromadorea</taxon>
        <taxon>Rhabditida</taxon>
        <taxon>Spirurina</taxon>
        <taxon>Ascaridomorpha</taxon>
        <taxon>Ascaridoidea</taxon>
        <taxon>Anisakidae</taxon>
        <taxon>Anisakis</taxon>
        <taxon>Anisakis simplex complex</taxon>
    </lineage>
</organism>
<reference evidence="4" key="1">
    <citation type="submission" date="2017-02" db="UniProtKB">
        <authorList>
            <consortium name="WormBaseParasite"/>
        </authorList>
    </citation>
    <scope>IDENTIFICATION</scope>
</reference>